<dbReference type="PaxDb" id="39947-A0A0P0X5E3"/>
<sequence length="104" mass="10787">YLEPLGDVALVSGGQYDGVGRDAAAVDELGAAAEEPPDPGHDLDVAGADPGERADVEHGRPPPGVLELEGPPGWPGDADLGEVAEEEPCQDDQDPVHHPQRQEP</sequence>
<protein>
    <submittedName>
        <fullName evidence="2">Os07g0437250 protein</fullName>
    </submittedName>
</protein>
<feature type="compositionally biased region" description="Basic and acidic residues" evidence="1">
    <location>
        <begin position="38"/>
        <end position="60"/>
    </location>
</feature>
<reference evidence="2 3" key="3">
    <citation type="journal article" date="2013" name="Rice">
        <title>Improvement of the Oryza sativa Nipponbare reference genome using next generation sequence and optical map data.</title>
        <authorList>
            <person name="Kawahara Y."/>
            <person name="de la Bastide M."/>
            <person name="Hamilton J.P."/>
            <person name="Kanamori H."/>
            <person name="McCombie W.R."/>
            <person name="Ouyang S."/>
            <person name="Schwartz D.C."/>
            <person name="Tanaka T."/>
            <person name="Wu J."/>
            <person name="Zhou S."/>
            <person name="Childs K.L."/>
            <person name="Davidson R.M."/>
            <person name="Lin H."/>
            <person name="Quesada-Ocampo L."/>
            <person name="Vaillancourt B."/>
            <person name="Sakai H."/>
            <person name="Lee S.S."/>
            <person name="Kim J."/>
            <person name="Numa H."/>
            <person name="Itoh T."/>
            <person name="Buell C.R."/>
            <person name="Matsumoto T."/>
        </authorList>
    </citation>
    <scope>NUCLEOTIDE SEQUENCE [LARGE SCALE GENOMIC DNA]</scope>
    <source>
        <strain evidence="3">cv. Nipponbare</strain>
    </source>
</reference>
<feature type="compositionally biased region" description="Basic and acidic residues" evidence="1">
    <location>
        <begin position="94"/>
        <end position="104"/>
    </location>
</feature>
<evidence type="ECO:0000313" key="3">
    <source>
        <dbReference type="Proteomes" id="UP000059680"/>
    </source>
</evidence>
<evidence type="ECO:0000256" key="1">
    <source>
        <dbReference type="SAM" id="MobiDB-lite"/>
    </source>
</evidence>
<dbReference type="EMBL" id="AP014963">
    <property type="protein sequence ID" value="BAT01248.1"/>
    <property type="molecule type" value="Genomic_DNA"/>
</dbReference>
<name>A0A0P0X5E3_ORYSJ</name>
<feature type="compositionally biased region" description="Acidic residues" evidence="1">
    <location>
        <begin position="79"/>
        <end position="93"/>
    </location>
</feature>
<feature type="non-terminal residue" evidence="2">
    <location>
        <position position="104"/>
    </location>
</feature>
<dbReference type="Proteomes" id="UP000059680">
    <property type="component" value="Chromosome 7"/>
</dbReference>
<organism evidence="2 3">
    <name type="scientific">Oryza sativa subsp. japonica</name>
    <name type="common">Rice</name>
    <dbReference type="NCBI Taxonomy" id="39947"/>
    <lineage>
        <taxon>Eukaryota</taxon>
        <taxon>Viridiplantae</taxon>
        <taxon>Streptophyta</taxon>
        <taxon>Embryophyta</taxon>
        <taxon>Tracheophyta</taxon>
        <taxon>Spermatophyta</taxon>
        <taxon>Magnoliopsida</taxon>
        <taxon>Liliopsida</taxon>
        <taxon>Poales</taxon>
        <taxon>Poaceae</taxon>
        <taxon>BOP clade</taxon>
        <taxon>Oryzoideae</taxon>
        <taxon>Oryzeae</taxon>
        <taxon>Oryzinae</taxon>
        <taxon>Oryza</taxon>
        <taxon>Oryza sativa</taxon>
    </lineage>
</organism>
<dbReference type="FunCoup" id="A0A0P0X5E3">
    <property type="interactions" value="331"/>
</dbReference>
<proteinExistence type="predicted"/>
<reference evidence="3" key="1">
    <citation type="journal article" date="2005" name="Nature">
        <title>The map-based sequence of the rice genome.</title>
        <authorList>
            <consortium name="International rice genome sequencing project (IRGSP)"/>
            <person name="Matsumoto T."/>
            <person name="Wu J."/>
            <person name="Kanamori H."/>
            <person name="Katayose Y."/>
            <person name="Fujisawa M."/>
            <person name="Namiki N."/>
            <person name="Mizuno H."/>
            <person name="Yamamoto K."/>
            <person name="Antonio B.A."/>
            <person name="Baba T."/>
            <person name="Sakata K."/>
            <person name="Nagamura Y."/>
            <person name="Aoki H."/>
            <person name="Arikawa K."/>
            <person name="Arita K."/>
            <person name="Bito T."/>
            <person name="Chiden Y."/>
            <person name="Fujitsuka N."/>
            <person name="Fukunaka R."/>
            <person name="Hamada M."/>
            <person name="Harada C."/>
            <person name="Hayashi A."/>
            <person name="Hijishita S."/>
            <person name="Honda M."/>
            <person name="Hosokawa S."/>
            <person name="Ichikawa Y."/>
            <person name="Idonuma A."/>
            <person name="Iijima M."/>
            <person name="Ikeda M."/>
            <person name="Ikeno M."/>
            <person name="Ito K."/>
            <person name="Ito S."/>
            <person name="Ito T."/>
            <person name="Ito Y."/>
            <person name="Ito Y."/>
            <person name="Iwabuchi A."/>
            <person name="Kamiya K."/>
            <person name="Karasawa W."/>
            <person name="Kurita K."/>
            <person name="Katagiri S."/>
            <person name="Kikuta A."/>
            <person name="Kobayashi H."/>
            <person name="Kobayashi N."/>
            <person name="Machita K."/>
            <person name="Maehara T."/>
            <person name="Masukawa M."/>
            <person name="Mizubayashi T."/>
            <person name="Mukai Y."/>
            <person name="Nagasaki H."/>
            <person name="Nagata Y."/>
            <person name="Naito S."/>
            <person name="Nakashima M."/>
            <person name="Nakama Y."/>
            <person name="Nakamichi Y."/>
            <person name="Nakamura M."/>
            <person name="Meguro A."/>
            <person name="Negishi M."/>
            <person name="Ohta I."/>
            <person name="Ohta T."/>
            <person name="Okamoto M."/>
            <person name="Ono N."/>
            <person name="Saji S."/>
            <person name="Sakaguchi M."/>
            <person name="Sakai K."/>
            <person name="Shibata M."/>
            <person name="Shimokawa T."/>
            <person name="Song J."/>
            <person name="Takazaki Y."/>
            <person name="Terasawa K."/>
            <person name="Tsugane M."/>
            <person name="Tsuji K."/>
            <person name="Ueda S."/>
            <person name="Waki K."/>
            <person name="Yamagata H."/>
            <person name="Yamamoto M."/>
            <person name="Yamamoto S."/>
            <person name="Yamane H."/>
            <person name="Yoshiki S."/>
            <person name="Yoshihara R."/>
            <person name="Yukawa K."/>
            <person name="Zhong H."/>
            <person name="Yano M."/>
            <person name="Yuan Q."/>
            <person name="Ouyang S."/>
            <person name="Liu J."/>
            <person name="Jones K.M."/>
            <person name="Gansberger K."/>
            <person name="Moffat K."/>
            <person name="Hill J."/>
            <person name="Bera J."/>
            <person name="Fadrosh D."/>
            <person name="Jin S."/>
            <person name="Johri S."/>
            <person name="Kim M."/>
            <person name="Overton L."/>
            <person name="Reardon M."/>
            <person name="Tsitrin T."/>
            <person name="Vuong H."/>
            <person name="Weaver B."/>
            <person name="Ciecko A."/>
            <person name="Tallon L."/>
            <person name="Jackson J."/>
            <person name="Pai G."/>
            <person name="Aken S.V."/>
            <person name="Utterback T."/>
            <person name="Reidmuller S."/>
            <person name="Feldblyum T."/>
            <person name="Hsiao J."/>
            <person name="Zismann V."/>
            <person name="Iobst S."/>
            <person name="de Vazeille A.R."/>
            <person name="Buell C.R."/>
            <person name="Ying K."/>
            <person name="Li Y."/>
            <person name="Lu T."/>
            <person name="Huang Y."/>
            <person name="Zhao Q."/>
            <person name="Feng Q."/>
            <person name="Zhang L."/>
            <person name="Zhu J."/>
            <person name="Weng Q."/>
            <person name="Mu J."/>
            <person name="Lu Y."/>
            <person name="Fan D."/>
            <person name="Liu Y."/>
            <person name="Guan J."/>
            <person name="Zhang Y."/>
            <person name="Yu S."/>
            <person name="Liu X."/>
            <person name="Zhang Y."/>
            <person name="Hong G."/>
            <person name="Han B."/>
            <person name="Choisne N."/>
            <person name="Demange N."/>
            <person name="Orjeda G."/>
            <person name="Samain S."/>
            <person name="Cattolico L."/>
            <person name="Pelletier E."/>
            <person name="Couloux A."/>
            <person name="Segurens B."/>
            <person name="Wincker P."/>
            <person name="D'Hont A."/>
            <person name="Scarpelli C."/>
            <person name="Weissenbach J."/>
            <person name="Salanoubat M."/>
            <person name="Quetier F."/>
            <person name="Yu Y."/>
            <person name="Kim H.R."/>
            <person name="Rambo T."/>
            <person name="Currie J."/>
            <person name="Collura K."/>
            <person name="Luo M."/>
            <person name="Yang T."/>
            <person name="Ammiraju J.S.S."/>
            <person name="Engler F."/>
            <person name="Soderlund C."/>
            <person name="Wing R.A."/>
            <person name="Palmer L.E."/>
            <person name="de la Bastide M."/>
            <person name="Spiegel L."/>
            <person name="Nascimento L."/>
            <person name="Zutavern T."/>
            <person name="O'Shaughnessy A."/>
            <person name="Dike S."/>
            <person name="Dedhia N."/>
            <person name="Preston R."/>
            <person name="Balija V."/>
            <person name="McCombie W.R."/>
            <person name="Chow T."/>
            <person name="Chen H."/>
            <person name="Chung M."/>
            <person name="Chen C."/>
            <person name="Shaw J."/>
            <person name="Wu H."/>
            <person name="Hsiao K."/>
            <person name="Chao Y."/>
            <person name="Chu M."/>
            <person name="Cheng C."/>
            <person name="Hour A."/>
            <person name="Lee P."/>
            <person name="Lin S."/>
            <person name="Lin Y."/>
            <person name="Liou J."/>
            <person name="Liu S."/>
            <person name="Hsing Y."/>
            <person name="Raghuvanshi S."/>
            <person name="Mohanty A."/>
            <person name="Bharti A.K."/>
            <person name="Gaur A."/>
            <person name="Gupta V."/>
            <person name="Kumar D."/>
            <person name="Ravi V."/>
            <person name="Vij S."/>
            <person name="Kapur A."/>
            <person name="Khurana P."/>
            <person name="Khurana P."/>
            <person name="Khurana J.P."/>
            <person name="Tyagi A.K."/>
            <person name="Gaikwad K."/>
            <person name="Singh A."/>
            <person name="Dalal V."/>
            <person name="Srivastava S."/>
            <person name="Dixit A."/>
            <person name="Pal A.K."/>
            <person name="Ghazi I.A."/>
            <person name="Yadav M."/>
            <person name="Pandit A."/>
            <person name="Bhargava A."/>
            <person name="Sureshbabu K."/>
            <person name="Batra K."/>
            <person name="Sharma T.R."/>
            <person name="Mohapatra T."/>
            <person name="Singh N.K."/>
            <person name="Messing J."/>
            <person name="Nelson A.B."/>
            <person name="Fuks G."/>
            <person name="Kavchok S."/>
            <person name="Keizer G."/>
            <person name="Linton E."/>
            <person name="Llaca V."/>
            <person name="Song R."/>
            <person name="Tanyolac B."/>
            <person name="Young S."/>
            <person name="Ho-Il K."/>
            <person name="Hahn J.H."/>
            <person name="Sangsakoo G."/>
            <person name="Vanavichit A."/>
            <person name="de Mattos Luiz.A.T."/>
            <person name="Zimmer P.D."/>
            <person name="Malone G."/>
            <person name="Dellagostin O."/>
            <person name="de Oliveira A.C."/>
            <person name="Bevan M."/>
            <person name="Bancroft I."/>
            <person name="Minx P."/>
            <person name="Cordum H."/>
            <person name="Wilson R."/>
            <person name="Cheng Z."/>
            <person name="Jin W."/>
            <person name="Jiang J."/>
            <person name="Leong S.A."/>
            <person name="Iwama H."/>
            <person name="Gojobori T."/>
            <person name="Itoh T."/>
            <person name="Niimura Y."/>
            <person name="Fujii Y."/>
            <person name="Habara T."/>
            <person name="Sakai H."/>
            <person name="Sato Y."/>
            <person name="Wilson G."/>
            <person name="Kumar K."/>
            <person name="McCouch S."/>
            <person name="Juretic N."/>
            <person name="Hoen D."/>
            <person name="Wright S."/>
            <person name="Bruskiewich R."/>
            <person name="Bureau T."/>
            <person name="Miyao A."/>
            <person name="Hirochika H."/>
            <person name="Nishikawa T."/>
            <person name="Kadowaki K."/>
            <person name="Sugiura M."/>
            <person name="Burr B."/>
            <person name="Sasaki T."/>
        </authorList>
    </citation>
    <scope>NUCLEOTIDE SEQUENCE [LARGE SCALE GENOMIC DNA]</scope>
    <source>
        <strain evidence="3">cv. Nipponbare</strain>
    </source>
</reference>
<accession>A0A0P0X5E3</accession>
<dbReference type="InParanoid" id="A0A0P0X5E3"/>
<keyword evidence="3" id="KW-1185">Reference proteome</keyword>
<evidence type="ECO:0000313" key="2">
    <source>
        <dbReference type="EMBL" id="BAT01248.1"/>
    </source>
</evidence>
<reference evidence="2 3" key="2">
    <citation type="journal article" date="2013" name="Plant Cell Physiol.">
        <title>Rice Annotation Project Database (RAP-DB): an integrative and interactive database for rice genomics.</title>
        <authorList>
            <person name="Sakai H."/>
            <person name="Lee S.S."/>
            <person name="Tanaka T."/>
            <person name="Numa H."/>
            <person name="Kim J."/>
            <person name="Kawahara Y."/>
            <person name="Wakimoto H."/>
            <person name="Yang C.C."/>
            <person name="Iwamoto M."/>
            <person name="Abe T."/>
            <person name="Yamada Y."/>
            <person name="Muto A."/>
            <person name="Inokuchi H."/>
            <person name="Ikemura T."/>
            <person name="Matsumoto T."/>
            <person name="Sasaki T."/>
            <person name="Itoh T."/>
        </authorList>
    </citation>
    <scope>NUCLEOTIDE SEQUENCE [LARGE SCALE GENOMIC DNA]</scope>
    <source>
        <strain evidence="3">cv. Nipponbare</strain>
    </source>
</reference>
<feature type="region of interest" description="Disordered" evidence="1">
    <location>
        <begin position="29"/>
        <end position="104"/>
    </location>
</feature>
<dbReference type="Gramene" id="Os07t0437250-00">
    <property type="protein sequence ID" value="Os07t0437250-00"/>
    <property type="gene ID" value="Os07g0437250"/>
</dbReference>
<gene>
    <name evidence="2" type="ordered locus">Os07g0437250</name>
    <name evidence="2" type="ORF">OSNPB_070437250</name>
</gene>
<dbReference type="AlphaFoldDB" id="A0A0P0X5E3"/>
<feature type="non-terminal residue" evidence="2">
    <location>
        <position position="1"/>
    </location>
</feature>